<name>A0A2T0RHR9_9RHOB</name>
<comment type="caution">
    <text evidence="2">The sequence shown here is derived from an EMBL/GenBank/DDBJ whole genome shotgun (WGS) entry which is preliminary data.</text>
</comment>
<evidence type="ECO:0000256" key="1">
    <source>
        <dbReference type="SAM" id="SignalP"/>
    </source>
</evidence>
<proteinExistence type="predicted"/>
<feature type="signal peptide" evidence="1">
    <location>
        <begin position="1"/>
        <end position="45"/>
    </location>
</feature>
<accession>A0A2T0RHR9</accession>
<sequence length="225" mass="25204">MPLVATRITGTQTDTRKDAPMFKTLSAAALSSTLALAGFATPAHADQEDIARFIIGTGLLAILSKAIEETRDDDRRMQYVNPSLSGAPIIYGQPQYQQPVIIQQPQPQPKVVHKHITQVVRQPTRVIEHHTEIVKKPTKKVIHKQKVTKPRKVEILRDLPSACAKTMKTRGGNRTFLTQGCLERSGIRTTTLPAQCGRVLDMPGKARDRRGWNRKCLKQEGYRIR</sequence>
<dbReference type="AlphaFoldDB" id="A0A2T0RHR9"/>
<dbReference type="Proteomes" id="UP000239480">
    <property type="component" value="Unassembled WGS sequence"/>
</dbReference>
<organism evidence="2 3">
    <name type="scientific">Aliiruegeria haliotis</name>
    <dbReference type="NCBI Taxonomy" id="1280846"/>
    <lineage>
        <taxon>Bacteria</taxon>
        <taxon>Pseudomonadati</taxon>
        <taxon>Pseudomonadota</taxon>
        <taxon>Alphaproteobacteria</taxon>
        <taxon>Rhodobacterales</taxon>
        <taxon>Roseobacteraceae</taxon>
        <taxon>Aliiruegeria</taxon>
    </lineage>
</organism>
<evidence type="ECO:0000313" key="3">
    <source>
        <dbReference type="Proteomes" id="UP000239480"/>
    </source>
</evidence>
<reference evidence="2 3" key="1">
    <citation type="submission" date="2018-03" db="EMBL/GenBank/DDBJ databases">
        <title>Genomic Encyclopedia of Archaeal and Bacterial Type Strains, Phase II (KMG-II): from individual species to whole genera.</title>
        <authorList>
            <person name="Goeker M."/>
        </authorList>
    </citation>
    <scope>NUCLEOTIDE SEQUENCE [LARGE SCALE GENOMIC DNA]</scope>
    <source>
        <strain evidence="2 3">DSM 29328</strain>
    </source>
</reference>
<keyword evidence="3" id="KW-1185">Reference proteome</keyword>
<protein>
    <submittedName>
        <fullName evidence="2">Uncharacterized protein</fullName>
    </submittedName>
</protein>
<keyword evidence="1" id="KW-0732">Signal</keyword>
<gene>
    <name evidence="2" type="ORF">CLV78_11223</name>
</gene>
<evidence type="ECO:0000313" key="2">
    <source>
        <dbReference type="EMBL" id="PRY20650.1"/>
    </source>
</evidence>
<dbReference type="EMBL" id="PVTD01000012">
    <property type="protein sequence ID" value="PRY20650.1"/>
    <property type="molecule type" value="Genomic_DNA"/>
</dbReference>
<feature type="chain" id="PRO_5015536168" evidence="1">
    <location>
        <begin position="46"/>
        <end position="225"/>
    </location>
</feature>